<sequence length="546" mass="63005">MASSGITETNQPSFEPSQWGDFFIEYEPKPLQRSEEWMVTRAHKLKEDVRMMFNNRSSSSSSSSSSRILLVDTLQHLGIDHLFQKQIQDTLKDISENELATSATLYEEALRFRLLREHGHWVSADVFNKFKGQDGTFNNDITSQPSGLLSLYNAAHLLIHGEPKLEEDITFARHHLELLSCSLKSPLAKQVKRALHRPLPRSCKRVETLHFISEYEEEQGHNPILLELAKLDFNLLQHVHLKELKAITEWWKYLYGHIELSYIRDRVVESYTWAYVIYYERSFELPRIIIAKMMLLITILDDTFDTHATIEECRNLHEAVQRWDESAVTLLPEYLKKFYIELLRSFKNIEDEMPIDINYDIAHLRKAIQNNVTGYLQEAEWSHKNYKPSFIAQVNLTSLTVGAPTVCVSMMAGMDDTIMKQALKWTADVPDVVVSAGKIVRFMNDIAAFERGKCNRDVASSVECYMNEYCVTSDVGIARIYALIEDEWRSLNQARFDNHALLPAVQRIIGLALSASLIYDNRKDVYTASKNFQKTIEGLFVKPKPI</sequence>
<reference evidence="1" key="2">
    <citation type="submission" date="2025-09" db="UniProtKB">
        <authorList>
            <consortium name="EnsemblPlants"/>
        </authorList>
    </citation>
    <scope>IDENTIFICATION</scope>
</reference>
<keyword evidence="2" id="KW-1185">Reference proteome</keyword>
<protein>
    <submittedName>
        <fullName evidence="1">Uncharacterized protein</fullName>
    </submittedName>
</protein>
<dbReference type="Proteomes" id="UP001732700">
    <property type="component" value="Chromosome 2D"/>
</dbReference>
<evidence type="ECO:0000313" key="1">
    <source>
        <dbReference type="EnsemblPlants" id="AVESA.00010b.r2.2DG0357510.1.CDS"/>
    </source>
</evidence>
<reference evidence="1" key="1">
    <citation type="submission" date="2021-05" db="EMBL/GenBank/DDBJ databases">
        <authorList>
            <person name="Scholz U."/>
            <person name="Mascher M."/>
            <person name="Fiebig A."/>
        </authorList>
    </citation>
    <scope>NUCLEOTIDE SEQUENCE [LARGE SCALE GENOMIC DNA]</scope>
</reference>
<accession>A0ACD5V0A0</accession>
<evidence type="ECO:0000313" key="2">
    <source>
        <dbReference type="Proteomes" id="UP001732700"/>
    </source>
</evidence>
<organism evidence="1 2">
    <name type="scientific">Avena sativa</name>
    <name type="common">Oat</name>
    <dbReference type="NCBI Taxonomy" id="4498"/>
    <lineage>
        <taxon>Eukaryota</taxon>
        <taxon>Viridiplantae</taxon>
        <taxon>Streptophyta</taxon>
        <taxon>Embryophyta</taxon>
        <taxon>Tracheophyta</taxon>
        <taxon>Spermatophyta</taxon>
        <taxon>Magnoliopsida</taxon>
        <taxon>Liliopsida</taxon>
        <taxon>Poales</taxon>
        <taxon>Poaceae</taxon>
        <taxon>BOP clade</taxon>
        <taxon>Pooideae</taxon>
        <taxon>Poodae</taxon>
        <taxon>Poeae</taxon>
        <taxon>Poeae Chloroplast Group 1 (Aveneae type)</taxon>
        <taxon>Aveninae</taxon>
        <taxon>Avena</taxon>
    </lineage>
</organism>
<proteinExistence type="predicted"/>
<dbReference type="EnsemblPlants" id="AVESA.00010b.r2.2DG0357510.1">
    <property type="protein sequence ID" value="AVESA.00010b.r2.2DG0357510.1.CDS"/>
    <property type="gene ID" value="AVESA.00010b.r2.2DG0357510"/>
</dbReference>
<name>A0ACD5V0A0_AVESA</name>